<dbReference type="KEGG" id="sphi:TS85_01185"/>
<dbReference type="Pfam" id="PF08327">
    <property type="entry name" value="AHSA1"/>
    <property type="match status" value="1"/>
</dbReference>
<name>A0A7U5BEF6_9SPHN</name>
<proteinExistence type="inferred from homology"/>
<feature type="domain" description="Activator of Hsp90 ATPase homologue 1/2-like C-terminal" evidence="2">
    <location>
        <begin position="17"/>
        <end position="150"/>
    </location>
</feature>
<dbReference type="InterPro" id="IPR023393">
    <property type="entry name" value="START-like_dom_sf"/>
</dbReference>
<dbReference type="RefSeq" id="WP_044329919.1">
    <property type="nucleotide sequence ID" value="NZ_CP010836.1"/>
</dbReference>
<dbReference type="AlphaFoldDB" id="A0A7U5BEF6"/>
<gene>
    <name evidence="3" type="ORF">TS85_01185</name>
</gene>
<evidence type="ECO:0000313" key="4">
    <source>
        <dbReference type="Proteomes" id="UP000032300"/>
    </source>
</evidence>
<reference evidence="3 4" key="1">
    <citation type="journal article" date="2015" name="Int. J. Syst. Evol. Microbiol.">
        <title>Sphingomonas hengshuiensis sp. nov., isolated from lake wetland.</title>
        <authorList>
            <person name="Wei S."/>
            <person name="Wang T."/>
            <person name="Liu H."/>
            <person name="Zhang C."/>
            <person name="Guo J."/>
            <person name="Wang Q."/>
            <person name="Liang K."/>
            <person name="Zhang Z."/>
        </authorList>
    </citation>
    <scope>NUCLEOTIDE SEQUENCE [LARGE SCALE GENOMIC DNA]</scope>
    <source>
        <strain evidence="3 4">WHSC-8</strain>
    </source>
</reference>
<keyword evidence="4" id="KW-1185">Reference proteome</keyword>
<dbReference type="Gene3D" id="3.30.530.20">
    <property type="match status" value="1"/>
</dbReference>
<protein>
    <submittedName>
        <fullName evidence="3">ATPase</fullName>
    </submittedName>
</protein>
<reference evidence="3 4" key="2">
    <citation type="submission" date="2015-02" db="EMBL/GenBank/DDBJ databases">
        <title>The complete genome of Sphingomonas hengshuiensis sp. WHSC-8 isolated from soil of Hengshui Lake.</title>
        <authorList>
            <person name="Wei S."/>
            <person name="Guo J."/>
            <person name="Su C."/>
            <person name="Wu R."/>
            <person name="Zhang Z."/>
            <person name="Liang K."/>
            <person name="Li H."/>
            <person name="Wang T."/>
            <person name="Liu H."/>
            <person name="Zhang C."/>
            <person name="Li Z."/>
            <person name="Wang Q."/>
            <person name="Meng J."/>
        </authorList>
    </citation>
    <scope>NUCLEOTIDE SEQUENCE [LARGE SCALE GENOMIC DNA]</scope>
    <source>
        <strain evidence="3 4">WHSC-8</strain>
    </source>
</reference>
<evidence type="ECO:0000259" key="2">
    <source>
        <dbReference type="Pfam" id="PF08327"/>
    </source>
</evidence>
<evidence type="ECO:0000256" key="1">
    <source>
        <dbReference type="ARBA" id="ARBA00006817"/>
    </source>
</evidence>
<sequence>MPDTDPALELSIETLIDAPVDAVWRAWTDHLAEWWCPKPWTTELIEHDVRPGGRSAMILRGPDGEEKNRLEGVILEAIPARRVVWTDAFAVGWVPQEPFLVGVWELEPDGERTRYRASARHWSEDLRDQHAVMGFEAGWLTAARQLEAVAQRIARG</sequence>
<organism evidence="3 4">
    <name type="scientific">Sphingomonas hengshuiensis</name>
    <dbReference type="NCBI Taxonomy" id="1609977"/>
    <lineage>
        <taxon>Bacteria</taxon>
        <taxon>Pseudomonadati</taxon>
        <taxon>Pseudomonadota</taxon>
        <taxon>Alphaproteobacteria</taxon>
        <taxon>Sphingomonadales</taxon>
        <taxon>Sphingomonadaceae</taxon>
        <taxon>Sphingomonas</taxon>
    </lineage>
</organism>
<dbReference type="Proteomes" id="UP000032300">
    <property type="component" value="Chromosome"/>
</dbReference>
<dbReference type="OrthoDB" id="9805228at2"/>
<dbReference type="EMBL" id="CP010836">
    <property type="protein sequence ID" value="AJP70734.1"/>
    <property type="molecule type" value="Genomic_DNA"/>
</dbReference>
<comment type="similarity">
    <text evidence="1">Belongs to the AHA1 family.</text>
</comment>
<dbReference type="InterPro" id="IPR013538">
    <property type="entry name" value="ASHA1/2-like_C"/>
</dbReference>
<dbReference type="SUPFAM" id="SSF55961">
    <property type="entry name" value="Bet v1-like"/>
    <property type="match status" value="1"/>
</dbReference>
<evidence type="ECO:0000313" key="3">
    <source>
        <dbReference type="EMBL" id="AJP70734.1"/>
    </source>
</evidence>
<accession>A0A7U5BEF6</accession>